<reference evidence="2 3" key="1">
    <citation type="submission" date="2017-05" db="EMBL/GenBank/DDBJ databases">
        <title>Vagococcus spp. assemblies.</title>
        <authorList>
            <person name="Gulvik C.A."/>
        </authorList>
    </citation>
    <scope>NUCLEOTIDE SEQUENCE [LARGE SCALE GENOMIC DNA]</scope>
    <source>
        <strain evidence="2 3">LMG 24798</strain>
    </source>
</reference>
<evidence type="ECO:0000313" key="2">
    <source>
        <dbReference type="EMBL" id="RSU13776.1"/>
    </source>
</evidence>
<dbReference type="Proteomes" id="UP000286773">
    <property type="component" value="Unassembled WGS sequence"/>
</dbReference>
<gene>
    <name evidence="2" type="ORF">CBF27_02430</name>
</gene>
<dbReference type="GO" id="GO:0016301">
    <property type="term" value="F:kinase activity"/>
    <property type="evidence" value="ECO:0007669"/>
    <property type="project" value="UniProtKB-KW"/>
</dbReference>
<dbReference type="GO" id="GO:0009231">
    <property type="term" value="P:riboflavin biosynthetic process"/>
    <property type="evidence" value="ECO:0007669"/>
    <property type="project" value="InterPro"/>
</dbReference>
<sequence>MSVIFYGCVSLDGYLADKNHGLGWLHASGSPEETEYDAFYKTIDIVVMGRRTFDEVSKLGSVADIYPTTTNYVFTSRNDLEAEGIQTFSGDVVTFIQKIAADKRIWLVGGGGLLAPLLEAQLVDRMYIQIAPVILGDGIPLFQKHPYSRRFVLSDVKRYGQFAELVYDRLPANT</sequence>
<dbReference type="Gene3D" id="3.40.430.10">
    <property type="entry name" value="Dihydrofolate Reductase, subunit A"/>
    <property type="match status" value="1"/>
</dbReference>
<dbReference type="OrthoDB" id="195113at2"/>
<dbReference type="InterPro" id="IPR050765">
    <property type="entry name" value="Riboflavin_Biosynth_HTPR"/>
</dbReference>
<keyword evidence="2" id="KW-0808">Transferase</keyword>
<organism evidence="2 3">
    <name type="scientific">Vagococcus acidifermentans</name>
    <dbReference type="NCBI Taxonomy" id="564710"/>
    <lineage>
        <taxon>Bacteria</taxon>
        <taxon>Bacillati</taxon>
        <taxon>Bacillota</taxon>
        <taxon>Bacilli</taxon>
        <taxon>Lactobacillales</taxon>
        <taxon>Enterococcaceae</taxon>
        <taxon>Vagococcus</taxon>
    </lineage>
</organism>
<dbReference type="RefSeq" id="WP_126812056.1">
    <property type="nucleotide sequence ID" value="NZ_NGKC01000002.1"/>
</dbReference>
<dbReference type="Pfam" id="PF01872">
    <property type="entry name" value="RibD_C"/>
    <property type="match status" value="1"/>
</dbReference>
<proteinExistence type="predicted"/>
<dbReference type="InterPro" id="IPR002734">
    <property type="entry name" value="RibDG_C"/>
</dbReference>
<dbReference type="EMBL" id="NGKC01000002">
    <property type="protein sequence ID" value="RSU13776.1"/>
    <property type="molecule type" value="Genomic_DNA"/>
</dbReference>
<dbReference type="GO" id="GO:0008703">
    <property type="term" value="F:5-amino-6-(5-phosphoribosylamino)uracil reductase activity"/>
    <property type="evidence" value="ECO:0007669"/>
    <property type="project" value="InterPro"/>
</dbReference>
<dbReference type="PANTHER" id="PTHR38011">
    <property type="entry name" value="DIHYDROFOLATE REDUCTASE FAMILY PROTEIN (AFU_ORTHOLOGUE AFUA_8G06820)"/>
    <property type="match status" value="1"/>
</dbReference>
<dbReference type="PANTHER" id="PTHR38011:SF11">
    <property type="entry name" value="2,5-DIAMINO-6-RIBOSYLAMINO-4(3H)-PYRIMIDINONE 5'-PHOSPHATE REDUCTASE"/>
    <property type="match status" value="1"/>
</dbReference>
<dbReference type="InterPro" id="IPR024072">
    <property type="entry name" value="DHFR-like_dom_sf"/>
</dbReference>
<name>A0A430B0F6_9ENTE</name>
<accession>A0A430B0F6</accession>
<comment type="caution">
    <text evidence="2">The sequence shown here is derived from an EMBL/GenBank/DDBJ whole genome shotgun (WGS) entry which is preliminary data.</text>
</comment>
<feature type="domain" description="Bacterial bifunctional deaminase-reductase C-terminal" evidence="1">
    <location>
        <begin position="3"/>
        <end position="160"/>
    </location>
</feature>
<keyword evidence="2" id="KW-0418">Kinase</keyword>
<evidence type="ECO:0000313" key="3">
    <source>
        <dbReference type="Proteomes" id="UP000286773"/>
    </source>
</evidence>
<dbReference type="SUPFAM" id="SSF53597">
    <property type="entry name" value="Dihydrofolate reductase-like"/>
    <property type="match status" value="1"/>
</dbReference>
<keyword evidence="3" id="KW-1185">Reference proteome</keyword>
<dbReference type="AlphaFoldDB" id="A0A430B0F6"/>
<evidence type="ECO:0000259" key="1">
    <source>
        <dbReference type="Pfam" id="PF01872"/>
    </source>
</evidence>
<protein>
    <submittedName>
        <fullName evidence="2">Diacylglycerol kinase</fullName>
    </submittedName>
</protein>